<dbReference type="PANTHER" id="PTHR43298:SF2">
    <property type="entry name" value="FMN_FAD EXPORTER YEEO-RELATED"/>
    <property type="match status" value="1"/>
</dbReference>
<feature type="transmembrane region" description="Helical" evidence="6">
    <location>
        <begin position="106"/>
        <end position="123"/>
    </location>
</feature>
<sequence length="205" mass="22856">MGQELLQGSLFAIVLNAILARLGALTLSGYLLIRQLLQIGFIPAFMYSSALLTLISESSGARQFNDLKAYPKTASILTMILFSLTGIVFYLLRTPIAGLITNDQRLIGFSSGIFLLLWLARLFNPLQEIYKSAMQSIGKSTRVLLITFIIHTAALVIIIALTFLLHLGIYGIAISLFIDELVMYLVLKMTYDSEIQRMPQKRTHP</sequence>
<evidence type="ECO:0000256" key="2">
    <source>
        <dbReference type="ARBA" id="ARBA00010199"/>
    </source>
</evidence>
<dbReference type="EMBL" id="JAMAST010000004">
    <property type="protein sequence ID" value="MCL1631520.1"/>
    <property type="molecule type" value="Genomic_DNA"/>
</dbReference>
<evidence type="ECO:0000256" key="5">
    <source>
        <dbReference type="ARBA" id="ARBA00031636"/>
    </source>
</evidence>
<dbReference type="Proteomes" id="UP001203004">
    <property type="component" value="Unassembled WGS sequence"/>
</dbReference>
<feature type="transmembrane region" description="Helical" evidence="6">
    <location>
        <begin position="36"/>
        <end position="55"/>
    </location>
</feature>
<keyword evidence="6" id="KW-0472">Membrane</keyword>
<proteinExistence type="inferred from homology"/>
<evidence type="ECO:0000313" key="7">
    <source>
        <dbReference type="EMBL" id="MCL1631520.1"/>
    </source>
</evidence>
<reference evidence="7 8" key="1">
    <citation type="submission" date="2022-05" db="EMBL/GenBank/DDBJ databases">
        <title>Sporolactobacillus sp nov CPB3-1, isolated from tree bark (Mangifera indica L.).</title>
        <authorList>
            <person name="Phuengjayaem S."/>
            <person name="Tanasupawat S."/>
        </authorList>
    </citation>
    <scope>NUCLEOTIDE SEQUENCE [LARGE SCALE GENOMIC DNA]</scope>
    <source>
        <strain evidence="7 8">CPB3-1</strain>
    </source>
</reference>
<feature type="transmembrane region" description="Helical" evidence="6">
    <location>
        <begin position="76"/>
        <end position="100"/>
    </location>
</feature>
<evidence type="ECO:0000313" key="8">
    <source>
        <dbReference type="Proteomes" id="UP001203004"/>
    </source>
</evidence>
<evidence type="ECO:0000256" key="6">
    <source>
        <dbReference type="SAM" id="Phobius"/>
    </source>
</evidence>
<feature type="transmembrane region" description="Helical" evidence="6">
    <location>
        <begin position="169"/>
        <end position="187"/>
    </location>
</feature>
<evidence type="ECO:0000256" key="3">
    <source>
        <dbReference type="ARBA" id="ARBA00020268"/>
    </source>
</evidence>
<accession>A0ABT0M9H0</accession>
<keyword evidence="8" id="KW-1185">Reference proteome</keyword>
<comment type="caution">
    <text evidence="7">The sequence shown here is derived from an EMBL/GenBank/DDBJ whole genome shotgun (WGS) entry which is preliminary data.</text>
</comment>
<evidence type="ECO:0000256" key="1">
    <source>
        <dbReference type="ARBA" id="ARBA00003408"/>
    </source>
</evidence>
<dbReference type="InterPro" id="IPR050222">
    <property type="entry name" value="MATE_MdtK"/>
</dbReference>
<keyword evidence="6" id="KW-1133">Transmembrane helix</keyword>
<keyword evidence="4" id="KW-0813">Transport</keyword>
<keyword evidence="6" id="KW-0812">Transmembrane</keyword>
<gene>
    <name evidence="7" type="ORF">M3N64_06100</name>
</gene>
<feature type="transmembrane region" description="Helical" evidence="6">
    <location>
        <begin position="143"/>
        <end position="163"/>
    </location>
</feature>
<organism evidence="7 8">
    <name type="scientific">Sporolactobacillus mangiferae</name>
    <dbReference type="NCBI Taxonomy" id="2940498"/>
    <lineage>
        <taxon>Bacteria</taxon>
        <taxon>Bacillati</taxon>
        <taxon>Bacillota</taxon>
        <taxon>Bacilli</taxon>
        <taxon>Bacillales</taxon>
        <taxon>Sporolactobacillaceae</taxon>
        <taxon>Sporolactobacillus</taxon>
    </lineage>
</organism>
<dbReference type="InterPro" id="IPR002528">
    <property type="entry name" value="MATE_fam"/>
</dbReference>
<name>A0ABT0M9H0_9BACL</name>
<dbReference type="Pfam" id="PF01554">
    <property type="entry name" value="MatE"/>
    <property type="match status" value="1"/>
</dbReference>
<evidence type="ECO:0000256" key="4">
    <source>
        <dbReference type="ARBA" id="ARBA00022448"/>
    </source>
</evidence>
<protein>
    <recommendedName>
        <fullName evidence="3">Probable multidrug resistance protein NorM</fullName>
    </recommendedName>
    <alternativeName>
        <fullName evidence="5">Multidrug-efflux transporter</fullName>
    </alternativeName>
</protein>
<comment type="similarity">
    <text evidence="2">Belongs to the multi antimicrobial extrusion (MATE) (TC 2.A.66.1) family.</text>
</comment>
<comment type="function">
    <text evidence="1">Multidrug efflux pump.</text>
</comment>
<dbReference type="PANTHER" id="PTHR43298">
    <property type="entry name" value="MULTIDRUG RESISTANCE PROTEIN NORM-RELATED"/>
    <property type="match status" value="1"/>
</dbReference>